<dbReference type="InterPro" id="IPR000185">
    <property type="entry name" value="SecA"/>
</dbReference>
<keyword evidence="1" id="KW-0813">Transport</keyword>
<dbReference type="PROSITE" id="PS51196">
    <property type="entry name" value="SECA_MOTOR_DEAD"/>
    <property type="match status" value="1"/>
</dbReference>
<comment type="caution">
    <text evidence="5">The sequence shown here is derived from an EMBL/GenBank/DDBJ whole genome shotgun (WGS) entry which is preliminary data.</text>
</comment>
<dbReference type="InterPro" id="IPR014018">
    <property type="entry name" value="SecA_motor_DEAD"/>
</dbReference>
<dbReference type="Pfam" id="PF07517">
    <property type="entry name" value="SecA_DEAD"/>
    <property type="match status" value="1"/>
</dbReference>
<evidence type="ECO:0000256" key="3">
    <source>
        <dbReference type="SAM" id="MobiDB-lite"/>
    </source>
</evidence>
<feature type="compositionally biased region" description="Polar residues" evidence="3">
    <location>
        <begin position="272"/>
        <end position="291"/>
    </location>
</feature>
<dbReference type="SUPFAM" id="SSF52540">
    <property type="entry name" value="P-loop containing nucleoside triphosphate hydrolases"/>
    <property type="match status" value="1"/>
</dbReference>
<dbReference type="GO" id="GO:0005524">
    <property type="term" value="F:ATP binding"/>
    <property type="evidence" value="ECO:0007669"/>
    <property type="project" value="InterPro"/>
</dbReference>
<protein>
    <submittedName>
        <fullName evidence="5">Protein translocase subunit SecA</fullName>
    </submittedName>
</protein>
<dbReference type="InterPro" id="IPR027417">
    <property type="entry name" value="P-loop_NTPase"/>
</dbReference>
<evidence type="ECO:0000256" key="1">
    <source>
        <dbReference type="ARBA" id="ARBA00022927"/>
    </source>
</evidence>
<keyword evidence="6" id="KW-1185">Reference proteome</keyword>
<dbReference type="Proteomes" id="UP001259832">
    <property type="component" value="Unassembled WGS sequence"/>
</dbReference>
<dbReference type="GO" id="GO:0017038">
    <property type="term" value="P:protein import"/>
    <property type="evidence" value="ECO:0007669"/>
    <property type="project" value="InterPro"/>
</dbReference>
<accession>A0AAD9G5R8</accession>
<evidence type="ECO:0000313" key="5">
    <source>
        <dbReference type="EMBL" id="KAK1932298.1"/>
    </source>
</evidence>
<dbReference type="GO" id="GO:0016020">
    <property type="term" value="C:membrane"/>
    <property type="evidence" value="ECO:0007669"/>
    <property type="project" value="InterPro"/>
</dbReference>
<dbReference type="PANTHER" id="PTHR30612">
    <property type="entry name" value="SECA INNER MEMBRANE COMPONENT OF SEC PROTEIN SECRETION SYSTEM"/>
    <property type="match status" value="1"/>
</dbReference>
<dbReference type="EMBL" id="JASMQC010000030">
    <property type="protein sequence ID" value="KAK1932298.1"/>
    <property type="molecule type" value="Genomic_DNA"/>
</dbReference>
<keyword evidence="1" id="KW-0653">Protein transport</keyword>
<dbReference type="GO" id="GO:0006605">
    <property type="term" value="P:protein targeting"/>
    <property type="evidence" value="ECO:0007669"/>
    <property type="project" value="InterPro"/>
</dbReference>
<evidence type="ECO:0000256" key="2">
    <source>
        <dbReference type="ARBA" id="ARBA00023010"/>
    </source>
</evidence>
<gene>
    <name evidence="5" type="ORF">P3T76_012292</name>
</gene>
<dbReference type="GO" id="GO:0006886">
    <property type="term" value="P:intracellular protein transport"/>
    <property type="evidence" value="ECO:0007669"/>
    <property type="project" value="InterPro"/>
</dbReference>
<name>A0AAD9G5R8_9STRA</name>
<feature type="region of interest" description="Disordered" evidence="3">
    <location>
        <begin position="251"/>
        <end position="291"/>
    </location>
</feature>
<feature type="compositionally biased region" description="Acidic residues" evidence="3">
    <location>
        <begin position="259"/>
        <end position="271"/>
    </location>
</feature>
<dbReference type="PANTHER" id="PTHR30612:SF0">
    <property type="entry name" value="CHLOROPLAST PROTEIN-TRANSPORTING ATPASE"/>
    <property type="match status" value="1"/>
</dbReference>
<proteinExistence type="predicted"/>
<dbReference type="InterPro" id="IPR011115">
    <property type="entry name" value="SecA_DEAD"/>
</dbReference>
<organism evidence="5 6">
    <name type="scientific">Phytophthora citrophthora</name>
    <dbReference type="NCBI Taxonomy" id="4793"/>
    <lineage>
        <taxon>Eukaryota</taxon>
        <taxon>Sar</taxon>
        <taxon>Stramenopiles</taxon>
        <taxon>Oomycota</taxon>
        <taxon>Peronosporomycetes</taxon>
        <taxon>Peronosporales</taxon>
        <taxon>Peronosporaceae</taxon>
        <taxon>Phytophthora</taxon>
    </lineage>
</organism>
<dbReference type="Gene3D" id="3.40.50.300">
    <property type="entry name" value="P-loop containing nucleotide triphosphate hydrolases"/>
    <property type="match status" value="1"/>
</dbReference>
<sequence>MAECEDDMNPELREQLDAFFDEQSLVDEVNAATLAATNPTDLEEFTSEDDTALDEEDSDVPLSFFVEPHKLHCSPDAEPGATHICDSSELYEAVFGEAVDPTRFALTIEHLQADDKNDVEWISHDLSQARLGLLRSLAVQVPLCDFTALVKALDTIQELGDFVSTVIALSQLAEVDAEAVINISERLPSDLWLFYTKWFLVVERICGQIPWFGDTRGLSFWMELDAACPTGQAQTELLNVFEALLDKEEKEMENHKSSDEEDTDSELEDGETQNSSGTQSDDASELSSTSTDNLSFNIDERVPYYSLEEFANYLNIFSGWVGIPNSIRDLPRLSRQERWWCRINSRCPGLFTPLLPDLRFAVEQFLYYVEYLESECGDMGGYAEKFIDQLVDDLVKSAVDPKAALSRVNELVQNLREVLMLPFRSKSELRRHLAELSSLTYRAEHPKDFLGDVENRTVQEVVDFLSDSSSFDENTLLSIQVAVEQVITSRNHPRRVMDDDSSTAFTLVQLDEVVFQVYGFYLYPVQLVAIVCATSASTSGADIEIAASILQMETGEGKSVTFAVIAAYYASRKMTVDIATSSDQLAIDGAADAEALFRKLGLSVGGTSIVIHRYSVSS</sequence>
<evidence type="ECO:0000259" key="4">
    <source>
        <dbReference type="PROSITE" id="PS51196"/>
    </source>
</evidence>
<evidence type="ECO:0000313" key="6">
    <source>
        <dbReference type="Proteomes" id="UP001259832"/>
    </source>
</evidence>
<feature type="domain" description="SecA family profile" evidence="4">
    <location>
        <begin position="418"/>
        <end position="618"/>
    </location>
</feature>
<dbReference type="AlphaFoldDB" id="A0AAD9G5R8"/>
<keyword evidence="2" id="KW-0811">Translocation</keyword>
<reference evidence="5" key="1">
    <citation type="submission" date="2023-08" db="EMBL/GenBank/DDBJ databases">
        <title>Reference Genome Resource for the Citrus Pathogen Phytophthora citrophthora.</title>
        <authorList>
            <person name="Moller H."/>
            <person name="Coetzee B."/>
            <person name="Rose L.J."/>
            <person name="Van Niekerk J.M."/>
        </authorList>
    </citation>
    <scope>NUCLEOTIDE SEQUENCE</scope>
    <source>
        <strain evidence="5">STE-U-9442</strain>
    </source>
</reference>